<dbReference type="NCBIfam" id="NF003958">
    <property type="entry name" value="PRK05454.2-1"/>
    <property type="match status" value="1"/>
</dbReference>
<accession>A0A1W6MUB5</accession>
<evidence type="ECO:0000256" key="1">
    <source>
        <dbReference type="ARBA" id="ARBA00004429"/>
    </source>
</evidence>
<dbReference type="InterPro" id="IPR001173">
    <property type="entry name" value="Glyco_trans_2-like"/>
</dbReference>
<keyword evidence="15" id="KW-1185">Reference proteome</keyword>
<dbReference type="PANTHER" id="PTHR43867:SF5">
    <property type="entry name" value="GLUCANS BIOSYNTHESIS GLUCOSYLTRANSFERASE H"/>
    <property type="match status" value="1"/>
</dbReference>
<dbReference type="OrthoDB" id="9775281at2"/>
<feature type="transmembrane region" description="Helical" evidence="12">
    <location>
        <begin position="415"/>
        <end position="437"/>
    </location>
</feature>
<protein>
    <recommendedName>
        <fullName evidence="4">Glucans biosynthesis glucosyltransferase H</fullName>
    </recommendedName>
</protein>
<evidence type="ECO:0000256" key="9">
    <source>
        <dbReference type="ARBA" id="ARBA00022692"/>
    </source>
</evidence>
<dbReference type="NCBIfam" id="NF003962">
    <property type="entry name" value="PRK05454.2-5"/>
    <property type="match status" value="1"/>
</dbReference>
<dbReference type="KEGG" id="mbry:B1812_08765"/>
<evidence type="ECO:0000313" key="15">
    <source>
        <dbReference type="Proteomes" id="UP000193978"/>
    </source>
</evidence>
<evidence type="ECO:0000256" key="5">
    <source>
        <dbReference type="ARBA" id="ARBA00022475"/>
    </source>
</evidence>
<evidence type="ECO:0000256" key="6">
    <source>
        <dbReference type="ARBA" id="ARBA00022519"/>
    </source>
</evidence>
<name>A0A1W6MUB5_9HYPH</name>
<evidence type="ECO:0000256" key="8">
    <source>
        <dbReference type="ARBA" id="ARBA00022679"/>
    </source>
</evidence>
<dbReference type="GO" id="GO:0005886">
    <property type="term" value="C:plasma membrane"/>
    <property type="evidence" value="ECO:0007669"/>
    <property type="project" value="UniProtKB-SubCell"/>
</dbReference>
<dbReference type="PANTHER" id="PTHR43867">
    <property type="entry name" value="CELLULOSE SYNTHASE CATALYTIC SUBUNIT A [UDP-FORMING]"/>
    <property type="match status" value="1"/>
</dbReference>
<keyword evidence="7" id="KW-0328">Glycosyltransferase</keyword>
<feature type="transmembrane region" description="Helical" evidence="12">
    <location>
        <begin position="376"/>
        <end position="399"/>
    </location>
</feature>
<dbReference type="Proteomes" id="UP000193978">
    <property type="component" value="Chromosome"/>
</dbReference>
<feature type="transmembrane region" description="Helical" evidence="12">
    <location>
        <begin position="531"/>
        <end position="550"/>
    </location>
</feature>
<keyword evidence="11 12" id="KW-0472">Membrane</keyword>
<comment type="pathway">
    <text evidence="2">Glycan metabolism; osmoregulated periplasmic glucan (OPG) biosynthesis.</text>
</comment>
<dbReference type="InterPro" id="IPR029044">
    <property type="entry name" value="Nucleotide-diphossugar_trans"/>
</dbReference>
<dbReference type="Pfam" id="PF13632">
    <property type="entry name" value="Glyco_trans_2_3"/>
    <property type="match status" value="1"/>
</dbReference>
<sequence>MHGRTPPMTPAGLQSLAELQRRRLFVAALSGLVYLTWLLWLAAILNAGGWTFLRVAILISFAIAAPWSVLGVCNAALGLWLLRFDRNGLAAAAPFAAAALSNAPLTSRTALLLTLRNEDPSRAFRRLRAMRASLASAGFASRFDFFVLSDTSDSRIASEEEAEVHRWRDEEPEDSERLHYRRRASNEGYKAGNIRDFLERWGGAYDFMIPLDADSLMDGETMIKLVQIGEAHERIGILQTLVLGAPSNSAFARIFQFGMRQGMRSYTMGATWWAGDCGPFWGHNALVRVAPFSQHCVLPKLEGDRHILSHDQIEAALMRRAGFEVRVLPVECGSFEENPPTLIDFLRRELRWCQGNMQYVRLLALPDLEPMSRFQLVWAISMFIGAPASTAVMALAALLPAVEDVSALPTGSLKALYLTFLFFHLAPKIAGLIDAALARDGLSRYGGAGRFWIGAGIEIASSFIIGAVTSFSETLFLAGLAFDRTIGWPGQARDARGLGLRETTAALWPHLAFGAAVLGAAGALAPSLALWSTPLTLGYVVAIPFALATAEPRVGAWLRRNGICASPEEIAEPEILRDLRRSPAPRSHCAKAESPL</sequence>
<dbReference type="InterPro" id="IPR050321">
    <property type="entry name" value="Glycosyltr_2/OpgH_subfam"/>
</dbReference>
<keyword evidence="8 14" id="KW-0808">Transferase</keyword>
<dbReference type="EMBL" id="CP019948">
    <property type="protein sequence ID" value="ARN81157.1"/>
    <property type="molecule type" value="Genomic_DNA"/>
</dbReference>
<feature type="transmembrane region" description="Helical" evidence="12">
    <location>
        <begin position="24"/>
        <end position="45"/>
    </location>
</feature>
<feature type="transmembrane region" description="Helical" evidence="12">
    <location>
        <begin position="57"/>
        <end position="82"/>
    </location>
</feature>
<reference evidence="14 15" key="1">
    <citation type="submission" date="2017-02" db="EMBL/GenBank/DDBJ databases">
        <authorList>
            <person name="Peterson S.W."/>
        </authorList>
    </citation>
    <scope>NUCLEOTIDE SEQUENCE [LARGE SCALE GENOMIC DNA]</scope>
    <source>
        <strain evidence="14 15">S285</strain>
    </source>
</reference>
<evidence type="ECO:0000256" key="12">
    <source>
        <dbReference type="SAM" id="Phobius"/>
    </source>
</evidence>
<evidence type="ECO:0000313" key="14">
    <source>
        <dbReference type="EMBL" id="ARN81157.1"/>
    </source>
</evidence>
<keyword evidence="5" id="KW-1003">Cell membrane</keyword>
<dbReference type="SUPFAM" id="SSF53448">
    <property type="entry name" value="Nucleotide-diphospho-sugar transferases"/>
    <property type="match status" value="1"/>
</dbReference>
<evidence type="ECO:0000256" key="10">
    <source>
        <dbReference type="ARBA" id="ARBA00022989"/>
    </source>
</evidence>
<evidence type="ECO:0000256" key="7">
    <source>
        <dbReference type="ARBA" id="ARBA00022676"/>
    </source>
</evidence>
<dbReference type="AlphaFoldDB" id="A0A1W6MUB5"/>
<keyword evidence="10 12" id="KW-1133">Transmembrane helix</keyword>
<evidence type="ECO:0000256" key="4">
    <source>
        <dbReference type="ARBA" id="ARBA00020585"/>
    </source>
</evidence>
<evidence type="ECO:0000256" key="2">
    <source>
        <dbReference type="ARBA" id="ARBA00005001"/>
    </source>
</evidence>
<dbReference type="GO" id="GO:0016758">
    <property type="term" value="F:hexosyltransferase activity"/>
    <property type="evidence" value="ECO:0007669"/>
    <property type="project" value="TreeGrafter"/>
</dbReference>
<keyword evidence="9 12" id="KW-0812">Transmembrane</keyword>
<comment type="subcellular location">
    <subcellularLocation>
        <location evidence="1">Cell inner membrane</location>
        <topology evidence="1">Multi-pass membrane protein</topology>
    </subcellularLocation>
</comment>
<dbReference type="RefSeq" id="WP_085771245.1">
    <property type="nucleotide sequence ID" value="NZ_AP027149.1"/>
</dbReference>
<feature type="domain" description="Glycosyltransferase 2-like" evidence="13">
    <location>
        <begin position="211"/>
        <end position="395"/>
    </location>
</feature>
<organism evidence="14 15">
    <name type="scientific">Methylocystis bryophila</name>
    <dbReference type="NCBI Taxonomy" id="655015"/>
    <lineage>
        <taxon>Bacteria</taxon>
        <taxon>Pseudomonadati</taxon>
        <taxon>Pseudomonadota</taxon>
        <taxon>Alphaproteobacteria</taxon>
        <taxon>Hyphomicrobiales</taxon>
        <taxon>Methylocystaceae</taxon>
        <taxon>Methylocystis</taxon>
    </lineage>
</organism>
<evidence type="ECO:0000256" key="11">
    <source>
        <dbReference type="ARBA" id="ARBA00023136"/>
    </source>
</evidence>
<comment type="similarity">
    <text evidence="3">Belongs to the glycosyltransferase 2 family. OpgH subfamily.</text>
</comment>
<keyword evidence="6" id="KW-0997">Cell inner membrane</keyword>
<evidence type="ECO:0000256" key="3">
    <source>
        <dbReference type="ARBA" id="ARBA00009337"/>
    </source>
</evidence>
<dbReference type="Gene3D" id="3.90.550.10">
    <property type="entry name" value="Spore Coat Polysaccharide Biosynthesis Protein SpsA, Chain A"/>
    <property type="match status" value="1"/>
</dbReference>
<dbReference type="STRING" id="655015.B1812_08765"/>
<proteinExistence type="inferred from homology"/>
<gene>
    <name evidence="14" type="ORF">B1812_08765</name>
</gene>
<evidence type="ECO:0000259" key="13">
    <source>
        <dbReference type="Pfam" id="PF13632"/>
    </source>
</evidence>